<dbReference type="InterPro" id="IPR036047">
    <property type="entry name" value="F-box-like_dom_sf"/>
</dbReference>
<dbReference type="GO" id="GO:0019005">
    <property type="term" value="C:SCF ubiquitin ligase complex"/>
    <property type="evidence" value="ECO:0007669"/>
    <property type="project" value="InterPro"/>
</dbReference>
<evidence type="ECO:0000256" key="1">
    <source>
        <dbReference type="PROSITE-ProRule" id="PRU00221"/>
    </source>
</evidence>
<dbReference type="EMBL" id="KB300511">
    <property type="protein sequence ID" value="ELU06661.1"/>
    <property type="molecule type" value="Genomic_DNA"/>
</dbReference>
<dbReference type="PROSITE" id="PS50181">
    <property type="entry name" value="FBOX"/>
    <property type="match status" value="1"/>
</dbReference>
<dbReference type="OrthoDB" id="192402at2759"/>
<organism evidence="3">
    <name type="scientific">Capitella teleta</name>
    <name type="common">Polychaete worm</name>
    <dbReference type="NCBI Taxonomy" id="283909"/>
    <lineage>
        <taxon>Eukaryota</taxon>
        <taxon>Metazoa</taxon>
        <taxon>Spiralia</taxon>
        <taxon>Lophotrochozoa</taxon>
        <taxon>Annelida</taxon>
        <taxon>Polychaeta</taxon>
        <taxon>Sedentaria</taxon>
        <taxon>Scolecida</taxon>
        <taxon>Capitellidae</taxon>
        <taxon>Capitella</taxon>
    </lineage>
</organism>
<dbReference type="InterPro" id="IPR001810">
    <property type="entry name" value="F-box_dom"/>
</dbReference>
<dbReference type="Proteomes" id="UP000014760">
    <property type="component" value="Unassembled WGS sequence"/>
</dbReference>
<gene>
    <name evidence="3" type="ORF">CAPTEDRAFT_220138</name>
</gene>
<dbReference type="STRING" id="283909.R7UTF4"/>
<feature type="repeat" description="WD" evidence="1">
    <location>
        <begin position="465"/>
        <end position="507"/>
    </location>
</feature>
<keyword evidence="5" id="KW-1185">Reference proteome</keyword>
<dbReference type="PROSITE" id="PS50294">
    <property type="entry name" value="WD_REPEATS_REGION"/>
    <property type="match status" value="2"/>
</dbReference>
<feature type="domain" description="F-box" evidence="2">
    <location>
        <begin position="13"/>
        <end position="59"/>
    </location>
</feature>
<dbReference type="PANTHER" id="PTHR20995">
    <property type="entry name" value="F-BOX/WD REPEAT-CONTAINING PROTEIN 5"/>
    <property type="match status" value="1"/>
</dbReference>
<dbReference type="PROSITE" id="PS50082">
    <property type="entry name" value="WD_REPEATS_2"/>
    <property type="match status" value="2"/>
</dbReference>
<dbReference type="InterPro" id="IPR036322">
    <property type="entry name" value="WD40_repeat_dom_sf"/>
</dbReference>
<dbReference type="EMBL" id="AMQN01001209">
    <property type="status" value="NOT_ANNOTATED_CDS"/>
    <property type="molecule type" value="Genomic_DNA"/>
</dbReference>
<dbReference type="FunCoup" id="R7UTF4">
    <property type="interactions" value="71"/>
</dbReference>
<keyword evidence="1" id="KW-0853">WD repeat</keyword>
<evidence type="ECO:0000313" key="5">
    <source>
        <dbReference type="Proteomes" id="UP000014760"/>
    </source>
</evidence>
<dbReference type="AlphaFoldDB" id="R7UTF4"/>
<dbReference type="Gene3D" id="2.130.10.10">
    <property type="entry name" value="YVTN repeat-like/Quinoprotein amine dehydrogenase"/>
    <property type="match status" value="2"/>
</dbReference>
<dbReference type="OMA" id="CHENDHR"/>
<dbReference type="SUPFAM" id="SSF81383">
    <property type="entry name" value="F-box domain"/>
    <property type="match status" value="1"/>
</dbReference>
<dbReference type="InterPro" id="IPR001680">
    <property type="entry name" value="WD40_rpt"/>
</dbReference>
<dbReference type="HOGENOM" id="CLU_021121_0_0_1"/>
<dbReference type="Pfam" id="PF00400">
    <property type="entry name" value="WD40"/>
    <property type="match status" value="2"/>
</dbReference>
<dbReference type="SMART" id="SM00320">
    <property type="entry name" value="WD40"/>
    <property type="match status" value="3"/>
</dbReference>
<name>R7UTF4_CAPTE</name>
<evidence type="ECO:0000259" key="2">
    <source>
        <dbReference type="PROSITE" id="PS50181"/>
    </source>
</evidence>
<dbReference type="SUPFAM" id="SSF50978">
    <property type="entry name" value="WD40 repeat-like"/>
    <property type="match status" value="1"/>
</dbReference>
<dbReference type="PANTHER" id="PTHR20995:SF17">
    <property type="entry name" value="F-BOX_WD REPEAT-CONTAINING PROTEIN 5"/>
    <property type="match status" value="1"/>
</dbReference>
<reference evidence="5" key="1">
    <citation type="submission" date="2012-12" db="EMBL/GenBank/DDBJ databases">
        <authorList>
            <person name="Hellsten U."/>
            <person name="Grimwood J."/>
            <person name="Chapman J.A."/>
            <person name="Shapiro H."/>
            <person name="Aerts A."/>
            <person name="Otillar R.P."/>
            <person name="Terry A.Y."/>
            <person name="Boore J.L."/>
            <person name="Simakov O."/>
            <person name="Marletaz F."/>
            <person name="Cho S.-J."/>
            <person name="Edsinger-Gonzales E."/>
            <person name="Havlak P."/>
            <person name="Kuo D.-H."/>
            <person name="Larsson T."/>
            <person name="Lv J."/>
            <person name="Arendt D."/>
            <person name="Savage R."/>
            <person name="Osoegawa K."/>
            <person name="de Jong P."/>
            <person name="Lindberg D.R."/>
            <person name="Seaver E.C."/>
            <person name="Weisblat D.A."/>
            <person name="Putnam N.H."/>
            <person name="Grigoriev I.V."/>
            <person name="Rokhsar D.S."/>
        </authorList>
    </citation>
    <scope>NUCLEOTIDE SEQUENCE</scope>
    <source>
        <strain evidence="5">I ESC-2004</strain>
    </source>
</reference>
<sequence>MLTMSNAISVDALHAWELLPDDLIFLIFNHLPACVLIKASEVCKRWHRIAQDEFLWRDLLILDWKVPPNTRLPLKVGSWRQEYKRLFFHAPLVESEVLDDHSDQVLHVSYSHNGQLFATSSKDCHIKVWQSDYPAYRKFNVHMKNLNWKYTQFSQFNQNDTLLLVSGVYDGPFNFFGEIAVFTISPDSFQLLNRVRNDPFDVFGTWYNETCLISGNLLRLGHLNSSCYLWLNRAMRSPQATGDPFLRLFNFRNRNASSVRTIQVAKCQRKGQECNATNCCCGKCDETPAPVLEASGGDGDRLFIFTTGTKCCSPHQIGIKRILEADTAHLSSQRLKPELKGNDDMVDGAKFDAPDHLIEMHGHIIGMCLSQDNRYLYVNSRPWPQGAEIQDPLNAPPIAQEIDIHVIDLWKMRDLGVCHRAHKAYTPNDECFFIFLDVSDLYVASGAEDHHGYLWDRHWGVCLQQYNHDDVVNCVAFNPCDSEVLVTVSDDNKVKIWRSRNRRKLLASTRL</sequence>
<dbReference type="InterPro" id="IPR015943">
    <property type="entry name" value="WD40/YVTN_repeat-like_dom_sf"/>
</dbReference>
<accession>R7UTF4</accession>
<dbReference type="InterPro" id="IPR042508">
    <property type="entry name" value="FBXW5"/>
</dbReference>
<dbReference type="GO" id="GO:0016567">
    <property type="term" value="P:protein ubiquitination"/>
    <property type="evidence" value="ECO:0007669"/>
    <property type="project" value="InterPro"/>
</dbReference>
<dbReference type="Gene3D" id="1.20.1280.50">
    <property type="match status" value="1"/>
</dbReference>
<proteinExistence type="predicted"/>
<dbReference type="Pfam" id="PF12937">
    <property type="entry name" value="F-box-like"/>
    <property type="match status" value="1"/>
</dbReference>
<protein>
    <recommendedName>
        <fullName evidence="2">F-box domain-containing protein</fullName>
    </recommendedName>
</protein>
<dbReference type="GO" id="GO:0080008">
    <property type="term" value="C:Cul4-RING E3 ubiquitin ligase complex"/>
    <property type="evidence" value="ECO:0007669"/>
    <property type="project" value="InterPro"/>
</dbReference>
<evidence type="ECO:0000313" key="3">
    <source>
        <dbReference type="EMBL" id="ELU06661.1"/>
    </source>
</evidence>
<feature type="repeat" description="WD" evidence="1">
    <location>
        <begin position="98"/>
        <end position="130"/>
    </location>
</feature>
<dbReference type="SMART" id="SM00256">
    <property type="entry name" value="FBOX"/>
    <property type="match status" value="1"/>
</dbReference>
<evidence type="ECO:0000313" key="4">
    <source>
        <dbReference type="EnsemblMetazoa" id="CapteP220138"/>
    </source>
</evidence>
<dbReference type="EnsemblMetazoa" id="CapteT220138">
    <property type="protein sequence ID" value="CapteP220138"/>
    <property type="gene ID" value="CapteG220138"/>
</dbReference>
<reference evidence="4" key="3">
    <citation type="submission" date="2015-06" db="UniProtKB">
        <authorList>
            <consortium name="EnsemblMetazoa"/>
        </authorList>
    </citation>
    <scope>IDENTIFICATION</scope>
</reference>
<reference evidence="3 5" key="2">
    <citation type="journal article" date="2013" name="Nature">
        <title>Insights into bilaterian evolution from three spiralian genomes.</title>
        <authorList>
            <person name="Simakov O."/>
            <person name="Marletaz F."/>
            <person name="Cho S.J."/>
            <person name="Edsinger-Gonzales E."/>
            <person name="Havlak P."/>
            <person name="Hellsten U."/>
            <person name="Kuo D.H."/>
            <person name="Larsson T."/>
            <person name="Lv J."/>
            <person name="Arendt D."/>
            <person name="Savage R."/>
            <person name="Osoegawa K."/>
            <person name="de Jong P."/>
            <person name="Grimwood J."/>
            <person name="Chapman J.A."/>
            <person name="Shapiro H."/>
            <person name="Aerts A."/>
            <person name="Otillar R.P."/>
            <person name="Terry A.Y."/>
            <person name="Boore J.L."/>
            <person name="Grigoriev I.V."/>
            <person name="Lindberg D.R."/>
            <person name="Seaver E.C."/>
            <person name="Weisblat D.A."/>
            <person name="Putnam N.H."/>
            <person name="Rokhsar D.S."/>
        </authorList>
    </citation>
    <scope>NUCLEOTIDE SEQUENCE</scope>
    <source>
        <strain evidence="3 5">I ESC-2004</strain>
    </source>
</reference>